<feature type="compositionally biased region" description="Low complexity" evidence="1">
    <location>
        <begin position="7"/>
        <end position="26"/>
    </location>
</feature>
<reference evidence="3 4" key="1">
    <citation type="submission" date="2024-02" db="EMBL/GenBank/DDBJ databases">
        <title>Chromosome-scale genome assembly of the rough periwinkle Littorina saxatilis.</title>
        <authorList>
            <person name="De Jode A."/>
            <person name="Faria R."/>
            <person name="Formenti G."/>
            <person name="Sims Y."/>
            <person name="Smith T.P."/>
            <person name="Tracey A."/>
            <person name="Wood J.M.D."/>
            <person name="Zagrodzka Z.B."/>
            <person name="Johannesson K."/>
            <person name="Butlin R.K."/>
            <person name="Leder E.H."/>
        </authorList>
    </citation>
    <scope>NUCLEOTIDE SEQUENCE [LARGE SCALE GENOMIC DNA]</scope>
    <source>
        <strain evidence="3">Snail1</strain>
        <tissue evidence="3">Muscle</tissue>
    </source>
</reference>
<organism evidence="3 4">
    <name type="scientific">Littorina saxatilis</name>
    <dbReference type="NCBI Taxonomy" id="31220"/>
    <lineage>
        <taxon>Eukaryota</taxon>
        <taxon>Metazoa</taxon>
        <taxon>Spiralia</taxon>
        <taxon>Lophotrochozoa</taxon>
        <taxon>Mollusca</taxon>
        <taxon>Gastropoda</taxon>
        <taxon>Caenogastropoda</taxon>
        <taxon>Littorinimorpha</taxon>
        <taxon>Littorinoidea</taxon>
        <taxon>Littorinidae</taxon>
        <taxon>Littorina</taxon>
    </lineage>
</organism>
<evidence type="ECO:0000313" key="3">
    <source>
        <dbReference type="EMBL" id="KAK7114686.1"/>
    </source>
</evidence>
<proteinExistence type="predicted"/>
<gene>
    <name evidence="3" type="ORF">V1264_000708</name>
</gene>
<name>A0AAN9BXT6_9CAEN</name>
<keyword evidence="2" id="KW-1133">Transmembrane helix</keyword>
<feature type="compositionally biased region" description="Low complexity" evidence="1">
    <location>
        <begin position="98"/>
        <end position="111"/>
    </location>
</feature>
<feature type="region of interest" description="Disordered" evidence="1">
    <location>
        <begin position="1"/>
        <end position="38"/>
    </location>
</feature>
<keyword evidence="4" id="KW-1185">Reference proteome</keyword>
<evidence type="ECO:0000256" key="1">
    <source>
        <dbReference type="SAM" id="MobiDB-lite"/>
    </source>
</evidence>
<evidence type="ECO:0000313" key="4">
    <source>
        <dbReference type="Proteomes" id="UP001374579"/>
    </source>
</evidence>
<keyword evidence="2" id="KW-0472">Membrane</keyword>
<accession>A0AAN9BXT6</accession>
<evidence type="ECO:0000256" key="2">
    <source>
        <dbReference type="SAM" id="Phobius"/>
    </source>
</evidence>
<sequence>MTQGNLSPVNSTTTSTTAAPVSTTAVQGADQHHLDQDKSPTLTDTIAAVTIAVLACVLIITLTLIVRAVRRQRRRERGRELNAIPTVSTGIVSANVSAYATSSRSSPRPARGIISWEPVTPSTSTADIMPSTSGAGAPSSC</sequence>
<dbReference type="EMBL" id="JBAMIC010000001">
    <property type="protein sequence ID" value="KAK7114686.1"/>
    <property type="molecule type" value="Genomic_DNA"/>
</dbReference>
<dbReference type="Proteomes" id="UP001374579">
    <property type="component" value="Unassembled WGS sequence"/>
</dbReference>
<keyword evidence="2" id="KW-0812">Transmembrane</keyword>
<feature type="transmembrane region" description="Helical" evidence="2">
    <location>
        <begin position="46"/>
        <end position="69"/>
    </location>
</feature>
<feature type="region of interest" description="Disordered" evidence="1">
    <location>
        <begin position="98"/>
        <end position="141"/>
    </location>
</feature>
<protein>
    <submittedName>
        <fullName evidence="3">Uncharacterized protein</fullName>
    </submittedName>
</protein>
<feature type="compositionally biased region" description="Polar residues" evidence="1">
    <location>
        <begin position="120"/>
        <end position="141"/>
    </location>
</feature>
<comment type="caution">
    <text evidence="3">The sequence shown here is derived from an EMBL/GenBank/DDBJ whole genome shotgun (WGS) entry which is preliminary data.</text>
</comment>
<dbReference type="AlphaFoldDB" id="A0AAN9BXT6"/>